<evidence type="ECO:0000313" key="2">
    <source>
        <dbReference type="Proteomes" id="UP000660262"/>
    </source>
</evidence>
<accession>A0A830HAY7</accession>
<dbReference type="AlphaFoldDB" id="A0A830HAY7"/>
<organism evidence="1 2">
    <name type="scientific">Pycnococcus provasolii</name>
    <dbReference type="NCBI Taxonomy" id="41880"/>
    <lineage>
        <taxon>Eukaryota</taxon>
        <taxon>Viridiplantae</taxon>
        <taxon>Chlorophyta</taxon>
        <taxon>Pseudoscourfieldiophyceae</taxon>
        <taxon>Pseudoscourfieldiales</taxon>
        <taxon>Pycnococcaceae</taxon>
        <taxon>Pycnococcus</taxon>
    </lineage>
</organism>
<name>A0A830HAY7_9CHLO</name>
<comment type="caution">
    <text evidence="1">The sequence shown here is derived from an EMBL/GenBank/DDBJ whole genome shotgun (WGS) entry which is preliminary data.</text>
</comment>
<keyword evidence="2" id="KW-1185">Reference proteome</keyword>
<proteinExistence type="predicted"/>
<gene>
    <name evidence="1" type="ORF">PPROV_000289900</name>
</gene>
<protein>
    <submittedName>
        <fullName evidence="1">Uncharacterized protein</fullName>
    </submittedName>
</protein>
<evidence type="ECO:0000313" key="1">
    <source>
        <dbReference type="EMBL" id="GHP04145.1"/>
    </source>
</evidence>
<dbReference type="EMBL" id="BNJQ01000007">
    <property type="protein sequence ID" value="GHP04145.1"/>
    <property type="molecule type" value="Genomic_DNA"/>
</dbReference>
<dbReference type="Proteomes" id="UP000660262">
    <property type="component" value="Unassembled WGS sequence"/>
</dbReference>
<reference evidence="1" key="1">
    <citation type="submission" date="2020-10" db="EMBL/GenBank/DDBJ databases">
        <title>Unveiling of a novel bifunctional photoreceptor, Dualchrome1, isolated from a cosmopolitan green alga.</title>
        <authorList>
            <person name="Suzuki S."/>
            <person name="Kawachi M."/>
        </authorList>
    </citation>
    <scope>NUCLEOTIDE SEQUENCE</scope>
    <source>
        <strain evidence="1">NIES 2893</strain>
    </source>
</reference>
<sequence length="129" mass="14183">MARTFPTLASRREVLEGPSTCIFAQRRRHRLGAAPAPRCFRNKHAPKSSGEATTMARLLAGNEEQDDLTVLWNFIWPLTRAASSGGLDKLPVLVRVTAKPTYAVTRSPRNLGPWPTYETPSLKAGVDAL</sequence>